<evidence type="ECO:0000313" key="3">
    <source>
        <dbReference type="Proteomes" id="UP000650467"/>
    </source>
</evidence>
<dbReference type="CDD" id="cd06530">
    <property type="entry name" value="S26_SPase_I"/>
    <property type="match status" value="1"/>
</dbReference>
<keyword evidence="3" id="KW-1185">Reference proteome</keyword>
<evidence type="ECO:0000313" key="2">
    <source>
        <dbReference type="EMBL" id="KAG2441467.1"/>
    </source>
</evidence>
<name>A0A835TD40_CHLIN</name>
<feature type="compositionally biased region" description="Gly residues" evidence="1">
    <location>
        <begin position="348"/>
        <end position="382"/>
    </location>
</feature>
<sequence length="388" mass="40307">MRYRLSKLKDATEEFLHSVFQADRYKAGRLPGGGGGDDDDRASSSGGAAGASGGGGGVGGVVRSAYRRALEVYEQPLTERLMITGPAMAPTINRHGIKDPAARELLVVRLLRHPSPRNVLVGDVVAFHSPLATLDDTHHVMVRRVAAVEGQEMVSSSDAEPPFVIPAGHCWVLADNAHLRPEDGEVIDSRSYGHIPYSNVIGRVVYAAASRHDHRPVPNNPEHGSEGALLGAGEDEAVVAAELDVDALFEDEEEGEDEEEEGEEEEEEQVEGEDEEDRERARRKRERERQAQQPDPAARLRRHEEEAEAAAAAGRQQQQQSGGKEAAAGGPEGGAGGSGQQGPAGAPGAAGRGGEAGPGADGVGPGATPGAGGGAGAGGAEAGKGKPQ</sequence>
<feature type="compositionally biased region" description="Gly residues" evidence="1">
    <location>
        <begin position="47"/>
        <end position="56"/>
    </location>
</feature>
<reference evidence="2" key="1">
    <citation type="journal article" date="2020" name="bioRxiv">
        <title>Comparative genomics of Chlamydomonas.</title>
        <authorList>
            <person name="Craig R.J."/>
            <person name="Hasan A.R."/>
            <person name="Ness R.W."/>
            <person name="Keightley P.D."/>
        </authorList>
    </citation>
    <scope>NUCLEOTIDE SEQUENCE</scope>
    <source>
        <strain evidence="2">SAG 7.73</strain>
    </source>
</reference>
<organism evidence="2 3">
    <name type="scientific">Chlamydomonas incerta</name>
    <dbReference type="NCBI Taxonomy" id="51695"/>
    <lineage>
        <taxon>Eukaryota</taxon>
        <taxon>Viridiplantae</taxon>
        <taxon>Chlorophyta</taxon>
        <taxon>core chlorophytes</taxon>
        <taxon>Chlorophyceae</taxon>
        <taxon>CS clade</taxon>
        <taxon>Chlamydomonadales</taxon>
        <taxon>Chlamydomonadaceae</taxon>
        <taxon>Chlamydomonas</taxon>
    </lineage>
</organism>
<dbReference type="GO" id="GO:0004252">
    <property type="term" value="F:serine-type endopeptidase activity"/>
    <property type="evidence" value="ECO:0007669"/>
    <property type="project" value="InterPro"/>
</dbReference>
<protein>
    <recommendedName>
        <fullName evidence="4">Mitochondrial inner membrane protease subunit 2</fullName>
    </recommendedName>
</protein>
<feature type="compositionally biased region" description="Gly residues" evidence="1">
    <location>
        <begin position="330"/>
        <end position="342"/>
    </location>
</feature>
<proteinExistence type="predicted"/>
<feature type="region of interest" description="Disordered" evidence="1">
    <location>
        <begin position="251"/>
        <end position="388"/>
    </location>
</feature>
<dbReference type="InterPro" id="IPR053307">
    <property type="entry name" value="Mitochondrial_IM_protease"/>
</dbReference>
<dbReference type="EMBL" id="JAEHOC010000005">
    <property type="protein sequence ID" value="KAG2441467.1"/>
    <property type="molecule type" value="Genomic_DNA"/>
</dbReference>
<feature type="region of interest" description="Disordered" evidence="1">
    <location>
        <begin position="27"/>
        <end position="56"/>
    </location>
</feature>
<dbReference type="OrthoDB" id="308440at2759"/>
<dbReference type="InterPro" id="IPR036286">
    <property type="entry name" value="LexA/Signal_pep-like_sf"/>
</dbReference>
<dbReference type="InterPro" id="IPR019533">
    <property type="entry name" value="Peptidase_S26"/>
</dbReference>
<dbReference type="GO" id="GO:0006465">
    <property type="term" value="P:signal peptide processing"/>
    <property type="evidence" value="ECO:0007669"/>
    <property type="project" value="InterPro"/>
</dbReference>
<feature type="compositionally biased region" description="Acidic residues" evidence="1">
    <location>
        <begin position="251"/>
        <end position="277"/>
    </location>
</feature>
<dbReference type="Gene3D" id="2.10.109.10">
    <property type="entry name" value="Umud Fragment, subunit A"/>
    <property type="match status" value="1"/>
</dbReference>
<gene>
    <name evidence="2" type="ORF">HXX76_003089</name>
</gene>
<dbReference type="Proteomes" id="UP000650467">
    <property type="component" value="Unassembled WGS sequence"/>
</dbReference>
<dbReference type="SUPFAM" id="SSF51306">
    <property type="entry name" value="LexA/Signal peptidase"/>
    <property type="match status" value="1"/>
</dbReference>
<feature type="compositionally biased region" description="Low complexity" evidence="1">
    <location>
        <begin position="309"/>
        <end position="329"/>
    </location>
</feature>
<dbReference type="AlphaFoldDB" id="A0A835TD40"/>
<comment type="caution">
    <text evidence="2">The sequence shown here is derived from an EMBL/GenBank/DDBJ whole genome shotgun (WGS) entry which is preliminary data.</text>
</comment>
<dbReference type="PANTHER" id="PTHR47040">
    <property type="entry name" value="OSJNBA0068L06.9 PROTEIN"/>
    <property type="match status" value="1"/>
</dbReference>
<dbReference type="PANTHER" id="PTHR47040:SF1">
    <property type="entry name" value="MITOCHONDRIAL ATP-INDEPENDENT INNER MEMBRANE PROTEASE SUBUNIT 2"/>
    <property type="match status" value="1"/>
</dbReference>
<accession>A0A835TD40</accession>
<evidence type="ECO:0008006" key="4">
    <source>
        <dbReference type="Google" id="ProtNLM"/>
    </source>
</evidence>
<evidence type="ECO:0000256" key="1">
    <source>
        <dbReference type="SAM" id="MobiDB-lite"/>
    </source>
</evidence>